<proteinExistence type="predicted"/>
<dbReference type="PANTHER" id="PTHR10342">
    <property type="entry name" value="ARYLSULFATASE"/>
    <property type="match status" value="1"/>
</dbReference>
<evidence type="ECO:0000313" key="5">
    <source>
        <dbReference type="Proteomes" id="UP001321473"/>
    </source>
</evidence>
<evidence type="ECO:0000313" key="4">
    <source>
        <dbReference type="EMBL" id="KAK8761065.1"/>
    </source>
</evidence>
<dbReference type="PANTHER" id="PTHR10342:SF273">
    <property type="entry name" value="RE14504P"/>
    <property type="match status" value="1"/>
</dbReference>
<keyword evidence="5" id="KW-1185">Reference proteome</keyword>
<keyword evidence="3" id="KW-0325">Glycoprotein</keyword>
<dbReference type="InterPro" id="IPR047115">
    <property type="entry name" value="ARSB"/>
</dbReference>
<reference evidence="4 5" key="1">
    <citation type="journal article" date="2023" name="Arcadia Sci">
        <title>De novo assembly of a long-read Amblyomma americanum tick genome.</title>
        <authorList>
            <person name="Chou S."/>
            <person name="Poskanzer K.E."/>
            <person name="Rollins M."/>
            <person name="Thuy-Boun P.S."/>
        </authorList>
    </citation>
    <scope>NUCLEOTIDE SEQUENCE [LARGE SCALE GENOMIC DNA]</scope>
    <source>
        <strain evidence="4">F_SG_1</strain>
        <tissue evidence="4">Salivary glands</tissue>
    </source>
</reference>
<evidence type="ECO:0000256" key="1">
    <source>
        <dbReference type="ARBA" id="ARBA00022723"/>
    </source>
</evidence>
<evidence type="ECO:0008006" key="6">
    <source>
        <dbReference type="Google" id="ProtNLM"/>
    </source>
</evidence>
<evidence type="ECO:0000256" key="2">
    <source>
        <dbReference type="ARBA" id="ARBA00022837"/>
    </source>
</evidence>
<accession>A0AAQ4DF25</accession>
<organism evidence="4 5">
    <name type="scientific">Amblyomma americanum</name>
    <name type="common">Lone star tick</name>
    <dbReference type="NCBI Taxonomy" id="6943"/>
    <lineage>
        <taxon>Eukaryota</taxon>
        <taxon>Metazoa</taxon>
        <taxon>Ecdysozoa</taxon>
        <taxon>Arthropoda</taxon>
        <taxon>Chelicerata</taxon>
        <taxon>Arachnida</taxon>
        <taxon>Acari</taxon>
        <taxon>Parasitiformes</taxon>
        <taxon>Ixodida</taxon>
        <taxon>Ixodoidea</taxon>
        <taxon>Ixodidae</taxon>
        <taxon>Amblyomminae</taxon>
        <taxon>Amblyomma</taxon>
    </lineage>
</organism>
<dbReference type="SUPFAM" id="SSF53649">
    <property type="entry name" value="Alkaline phosphatase-like"/>
    <property type="match status" value="1"/>
</dbReference>
<dbReference type="Gene3D" id="3.30.1120.10">
    <property type="match status" value="1"/>
</dbReference>
<gene>
    <name evidence="4" type="ORF">V5799_027666</name>
</gene>
<dbReference type="AlphaFoldDB" id="A0AAQ4DF25"/>
<dbReference type="Proteomes" id="UP001321473">
    <property type="component" value="Unassembled WGS sequence"/>
</dbReference>
<keyword evidence="1" id="KW-0479">Metal-binding</keyword>
<sequence>MVDALDQSVAAVLEALEAASMLENTIIVFSSDNGAIQRGDVRRLGPVDGIDMWKALNVGKPSPRTEILLNIDPAAGTAALRYQNFKLVAGIYTMSHQRFETPGNDRPYDDLNHLLRQSRAATVLRRLYGKKPVFKKLDRWRREATVTCPDSASSNFAFNVTYHLFDIAQDPCELHNLADEKPG</sequence>
<feature type="non-terminal residue" evidence="4">
    <location>
        <position position="183"/>
    </location>
</feature>
<dbReference type="InterPro" id="IPR017850">
    <property type="entry name" value="Alkaline_phosphatase_core_sf"/>
</dbReference>
<protein>
    <recommendedName>
        <fullName evidence="6">Sulfatase N-terminal domain-containing protein</fullName>
    </recommendedName>
</protein>
<dbReference type="EMBL" id="JARKHS020031575">
    <property type="protein sequence ID" value="KAK8761065.1"/>
    <property type="molecule type" value="Genomic_DNA"/>
</dbReference>
<keyword evidence="2" id="KW-0106">Calcium</keyword>
<name>A0AAQ4DF25_AMBAM</name>
<evidence type="ECO:0000256" key="3">
    <source>
        <dbReference type="ARBA" id="ARBA00023180"/>
    </source>
</evidence>
<dbReference type="Gene3D" id="3.40.720.10">
    <property type="entry name" value="Alkaline Phosphatase, subunit A"/>
    <property type="match status" value="1"/>
</dbReference>
<comment type="caution">
    <text evidence="4">The sequence shown here is derived from an EMBL/GenBank/DDBJ whole genome shotgun (WGS) entry which is preliminary data.</text>
</comment>
<dbReference type="GO" id="GO:0008484">
    <property type="term" value="F:sulfuric ester hydrolase activity"/>
    <property type="evidence" value="ECO:0007669"/>
    <property type="project" value="InterPro"/>
</dbReference>
<dbReference type="GO" id="GO:0046872">
    <property type="term" value="F:metal ion binding"/>
    <property type="evidence" value="ECO:0007669"/>
    <property type="project" value="UniProtKB-KW"/>
</dbReference>